<organism evidence="1 2">
    <name type="scientific">Forsythia ovata</name>
    <dbReference type="NCBI Taxonomy" id="205694"/>
    <lineage>
        <taxon>Eukaryota</taxon>
        <taxon>Viridiplantae</taxon>
        <taxon>Streptophyta</taxon>
        <taxon>Embryophyta</taxon>
        <taxon>Tracheophyta</taxon>
        <taxon>Spermatophyta</taxon>
        <taxon>Magnoliopsida</taxon>
        <taxon>eudicotyledons</taxon>
        <taxon>Gunneridae</taxon>
        <taxon>Pentapetalae</taxon>
        <taxon>asterids</taxon>
        <taxon>lamiids</taxon>
        <taxon>Lamiales</taxon>
        <taxon>Oleaceae</taxon>
        <taxon>Forsythieae</taxon>
        <taxon>Forsythia</taxon>
    </lineage>
</organism>
<reference evidence="2" key="1">
    <citation type="submission" date="2024-07" db="EMBL/GenBank/DDBJ databases">
        <title>Two chromosome-level genome assemblies of Korean endemic species Abeliophyllum distichum and Forsythia ovata (Oleaceae).</title>
        <authorList>
            <person name="Jang H."/>
        </authorList>
    </citation>
    <scope>NUCLEOTIDE SEQUENCE [LARGE SCALE GENOMIC DNA]</scope>
</reference>
<dbReference type="AlphaFoldDB" id="A0ABD1SL43"/>
<gene>
    <name evidence="1" type="ORF">Fot_35293</name>
</gene>
<accession>A0ABD1SL43</accession>
<proteinExistence type="predicted"/>
<protein>
    <submittedName>
        <fullName evidence="1">Uncharacterized protein</fullName>
    </submittedName>
</protein>
<name>A0ABD1SL43_9LAMI</name>
<comment type="caution">
    <text evidence="1">The sequence shown here is derived from an EMBL/GenBank/DDBJ whole genome shotgun (WGS) entry which is preliminary data.</text>
</comment>
<sequence>MAMAMRCIANTREGRFSSWRSFSLSERQSAAASLSITAYGSLTETQQIRTLCRFYMSSKLLYELQAAEAFVDGGNMVDGGALALLALRGQLSEYERRVWKEYVITR</sequence>
<keyword evidence="2" id="KW-1185">Reference proteome</keyword>
<dbReference type="Proteomes" id="UP001604277">
    <property type="component" value="Unassembled WGS sequence"/>
</dbReference>
<evidence type="ECO:0000313" key="1">
    <source>
        <dbReference type="EMBL" id="KAL2501445.1"/>
    </source>
</evidence>
<evidence type="ECO:0000313" key="2">
    <source>
        <dbReference type="Proteomes" id="UP001604277"/>
    </source>
</evidence>
<dbReference type="EMBL" id="JBFOLJ010000010">
    <property type="protein sequence ID" value="KAL2501445.1"/>
    <property type="molecule type" value="Genomic_DNA"/>
</dbReference>